<sequence length="580" mass="67778">MMADLVKIFRDVGVAYRDEALQDYNQIDVKTIEKIALVDIDDMDRVEIYDKEAIRSRLFLRVTSSNGGNLYPFFFYTPDKLKEALKKAFKNMRRYLDEARREELRKFDERIDADRIEALLEPYKEIKNLYLALTVDGKTFYELFPEVAQNYAQKVCEGVFTKRGASYFSDDMVIGYDAGLNFCSVNELPKPLQKITKYRLLPLGRDEACLVKQGFVKLFEAKIFRFSLFGLNYYLLPTLFFEEKRHFFDKLAQLSREDSGSAESKVMAEKQLQRLAKGLVGERMGKKVLLSFLFAHKQNNAIDLHHLIEDVAPSRIVRAFALMDEDGMEGKASRFIKVKNRELHRVYLGDYIEDGLLLAKLIFGKESIPTMPLLERWVARKIFYGDNRENGERRELSEIVHGYYIEDIDFKKHQRFLDFLRKLGVVGFNVNDYLHENKEVRMQEGKRFSQLAKEKFEAVELLRQKPRAREFYVLGALAKFVMDWQYQNGSDALQKYLDGIGALSMQNSDRVFRKIYEASRKYSMYGSDYDDLMTLYAEVKETLKKEDIVSIDQANIAFVMGAVDLKTYRENRPKKEENNG</sequence>
<reference evidence="1 2" key="1">
    <citation type="submission" date="2023-03" db="EMBL/GenBank/DDBJ databases">
        <title>Description of Hydrogenimonas sp. ISO32.</title>
        <authorList>
            <person name="Mino S."/>
            <person name="Fukazawa S."/>
            <person name="Sawabe T."/>
        </authorList>
    </citation>
    <scope>NUCLEOTIDE SEQUENCE [LARGE SCALE GENOMIC DNA]</scope>
    <source>
        <strain evidence="1 2">ISO32</strain>
    </source>
</reference>
<gene>
    <name evidence="1" type="ORF">HCR_10550</name>
</gene>
<dbReference type="Pfam" id="PF09484">
    <property type="entry name" value="Cas_TM1802"/>
    <property type="match status" value="1"/>
</dbReference>
<dbReference type="EMBL" id="AP027370">
    <property type="protein sequence ID" value="BDY12743.1"/>
    <property type="molecule type" value="Genomic_DNA"/>
</dbReference>
<dbReference type="InterPro" id="IPR013389">
    <property type="entry name" value="CRISPR-assoc_prot_Cas8b"/>
</dbReference>
<accession>A0ABN6WUY7</accession>
<proteinExistence type="predicted"/>
<evidence type="ECO:0000313" key="2">
    <source>
        <dbReference type="Proteomes" id="UP001321445"/>
    </source>
</evidence>
<name>A0ABN6WUY7_9BACT</name>
<dbReference type="Proteomes" id="UP001321445">
    <property type="component" value="Chromosome"/>
</dbReference>
<keyword evidence="2" id="KW-1185">Reference proteome</keyword>
<evidence type="ECO:0000313" key="1">
    <source>
        <dbReference type="EMBL" id="BDY12743.1"/>
    </source>
</evidence>
<protein>
    <submittedName>
        <fullName evidence="1">Uncharacterized protein</fullName>
    </submittedName>
</protein>
<organism evidence="1 2">
    <name type="scientific">Hydrogenimonas cancrithermarum</name>
    <dbReference type="NCBI Taxonomy" id="2993563"/>
    <lineage>
        <taxon>Bacteria</taxon>
        <taxon>Pseudomonadati</taxon>
        <taxon>Campylobacterota</taxon>
        <taxon>Epsilonproteobacteria</taxon>
        <taxon>Campylobacterales</taxon>
        <taxon>Hydrogenimonadaceae</taxon>
        <taxon>Hydrogenimonas</taxon>
    </lineage>
</organism>